<feature type="transmembrane region" description="Helical" evidence="1">
    <location>
        <begin position="91"/>
        <end position="118"/>
    </location>
</feature>
<organism evidence="2 3">
    <name type="scientific">Kibdelosporangium banguiense</name>
    <dbReference type="NCBI Taxonomy" id="1365924"/>
    <lineage>
        <taxon>Bacteria</taxon>
        <taxon>Bacillati</taxon>
        <taxon>Actinomycetota</taxon>
        <taxon>Actinomycetes</taxon>
        <taxon>Pseudonocardiales</taxon>
        <taxon>Pseudonocardiaceae</taxon>
        <taxon>Kibdelosporangium</taxon>
    </lineage>
</organism>
<feature type="transmembrane region" description="Helical" evidence="1">
    <location>
        <begin position="248"/>
        <end position="265"/>
    </location>
</feature>
<feature type="transmembrane region" description="Helical" evidence="1">
    <location>
        <begin position="52"/>
        <end position="70"/>
    </location>
</feature>
<evidence type="ECO:0000313" key="2">
    <source>
        <dbReference type="EMBL" id="MBP2324654.1"/>
    </source>
</evidence>
<proteinExistence type="predicted"/>
<dbReference type="Proteomes" id="UP001519332">
    <property type="component" value="Unassembled WGS sequence"/>
</dbReference>
<feature type="transmembrane region" description="Helical" evidence="1">
    <location>
        <begin position="156"/>
        <end position="176"/>
    </location>
</feature>
<gene>
    <name evidence="2" type="ORF">JOF56_005039</name>
</gene>
<comment type="caution">
    <text evidence="2">The sequence shown here is derived from an EMBL/GenBank/DDBJ whole genome shotgun (WGS) entry which is preliminary data.</text>
</comment>
<name>A0ABS4TKX9_9PSEU</name>
<dbReference type="EMBL" id="JAGINW010000001">
    <property type="protein sequence ID" value="MBP2324654.1"/>
    <property type="molecule type" value="Genomic_DNA"/>
</dbReference>
<keyword evidence="3" id="KW-1185">Reference proteome</keyword>
<sequence>MRTLLIELRRSAALWTGGLTLVLALVLLYGFPGPWAKGAEDWTEEWTNLARWLRYHLMLLWPVALAAGAWQGRRDHRSKMDELLATVPRPAVLRVLPPVLAMCIGLVGAYLVLFLVGAVQVIGNTSFNDFGWVPILLVGFLSLIAGALVGMGIGRVLPFVLTAPVLGVAGLVAMVVTSIGSPGTGSNIAGSVSQQVALLGPALENARNAFDTIATMVSVLQMVWFVALGLTGFALFALSGFSGRQARLLAPLPVIVGAAIVLPLLPSRPDQVVIRDTEAVALVCAPGAPRVCVSRLHEDQLDELATPAREVLAALARLPAPQPTSVVESMRSRNISGPPGDLSPDVIYAQLDDFEFTADSRRTMLAGPEQNCPESDYAADMARRAVIASWFDGELAGVRKSRPMPPDVAARAESLWQSLRSLPADQQAARVAGLRAQAYRC</sequence>
<accession>A0ABS4TKX9</accession>
<keyword evidence="1" id="KW-0812">Transmembrane</keyword>
<evidence type="ECO:0000313" key="3">
    <source>
        <dbReference type="Proteomes" id="UP001519332"/>
    </source>
</evidence>
<dbReference type="RefSeq" id="WP_209641958.1">
    <property type="nucleotide sequence ID" value="NZ_JAGINW010000001.1"/>
</dbReference>
<keyword evidence="1" id="KW-1133">Transmembrane helix</keyword>
<evidence type="ECO:0000256" key="1">
    <source>
        <dbReference type="SAM" id="Phobius"/>
    </source>
</evidence>
<reference evidence="2 3" key="1">
    <citation type="submission" date="2021-03" db="EMBL/GenBank/DDBJ databases">
        <title>Sequencing the genomes of 1000 actinobacteria strains.</title>
        <authorList>
            <person name="Klenk H.-P."/>
        </authorList>
    </citation>
    <scope>NUCLEOTIDE SEQUENCE [LARGE SCALE GENOMIC DNA]</scope>
    <source>
        <strain evidence="2 3">DSM 46670</strain>
    </source>
</reference>
<feature type="transmembrane region" description="Helical" evidence="1">
    <location>
        <begin position="12"/>
        <end position="32"/>
    </location>
</feature>
<feature type="transmembrane region" description="Helical" evidence="1">
    <location>
        <begin position="130"/>
        <end position="149"/>
    </location>
</feature>
<protein>
    <recommendedName>
        <fullName evidence="4">ABC-type transport system involved in multi-copper enzyme maturation, permease component</fullName>
    </recommendedName>
</protein>
<keyword evidence="1" id="KW-0472">Membrane</keyword>
<feature type="transmembrane region" description="Helical" evidence="1">
    <location>
        <begin position="213"/>
        <end position="236"/>
    </location>
</feature>
<evidence type="ECO:0008006" key="4">
    <source>
        <dbReference type="Google" id="ProtNLM"/>
    </source>
</evidence>